<name>G0NPS1_CAEBE</name>
<evidence type="ECO:0000313" key="1">
    <source>
        <dbReference type="EMBL" id="EGT35310.1"/>
    </source>
</evidence>
<organism evidence="2">
    <name type="scientific">Caenorhabditis brenneri</name>
    <name type="common">Nematode worm</name>
    <dbReference type="NCBI Taxonomy" id="135651"/>
    <lineage>
        <taxon>Eukaryota</taxon>
        <taxon>Metazoa</taxon>
        <taxon>Ecdysozoa</taxon>
        <taxon>Nematoda</taxon>
        <taxon>Chromadorea</taxon>
        <taxon>Rhabditida</taxon>
        <taxon>Rhabditina</taxon>
        <taxon>Rhabditomorpha</taxon>
        <taxon>Rhabditoidea</taxon>
        <taxon>Rhabditidae</taxon>
        <taxon>Peloderinae</taxon>
        <taxon>Caenorhabditis</taxon>
    </lineage>
</organism>
<dbReference type="InParanoid" id="G0NPS1"/>
<keyword evidence="2" id="KW-1185">Reference proteome</keyword>
<dbReference type="OrthoDB" id="5776900at2759"/>
<proteinExistence type="predicted"/>
<accession>G0NPS1</accession>
<evidence type="ECO:0000313" key="2">
    <source>
        <dbReference type="Proteomes" id="UP000008068"/>
    </source>
</evidence>
<dbReference type="eggNOG" id="ENOG502TG0W">
    <property type="taxonomic scope" value="Eukaryota"/>
</dbReference>
<protein>
    <submittedName>
        <fullName evidence="1">Uncharacterized protein</fullName>
    </submittedName>
</protein>
<sequence>MLSRVKQLQTELEKHYAAPRNRKEFKFFKPSPFIVKPEVGLVVKYLPSALNMIKFQFRPNEHRVYERREVEMNKLRKEKHEKDMQVINMIFPIELLHRAIQELVAKMPKLPDPIPIRIKQSPQMSRVKNLRRRTKRKTRSRIMKKPERGQLIPPTIKYLTIDQIIMQYPQPKLITYKLFTSLLGFQNGMLPAREFLGQFIAQQRAVLYQEEGAKWVKIFHPQFTDDDPAIASIYRVFDNTDDGIPGPCFSLKEGTSAVSVYRFRVLTKRCLMKPLPDEEEIYLFSEILGLTRAEINQFIIRFLLLEQVHGNFHQEFHDMVYNVLKNACAMEVKKEIKEEPETYEEAMVPILKELLQ</sequence>
<dbReference type="HOGENOM" id="CLU_763404_0_0_1"/>
<gene>
    <name evidence="1" type="ORF">CAEBREN_17809</name>
</gene>
<reference evidence="2" key="1">
    <citation type="submission" date="2011-07" db="EMBL/GenBank/DDBJ databases">
        <authorList>
            <consortium name="Caenorhabditis brenneri Sequencing and Analysis Consortium"/>
            <person name="Wilson R.K."/>
        </authorList>
    </citation>
    <scope>NUCLEOTIDE SEQUENCE [LARGE SCALE GENOMIC DNA]</scope>
    <source>
        <strain evidence="2">PB2801</strain>
    </source>
</reference>
<dbReference type="AlphaFoldDB" id="G0NPS1"/>
<dbReference type="OMA" id="FRMFDNT"/>
<dbReference type="FunCoup" id="G0NPS1">
    <property type="interactions" value="1866"/>
</dbReference>
<dbReference type="EMBL" id="GL379921">
    <property type="protein sequence ID" value="EGT35310.1"/>
    <property type="molecule type" value="Genomic_DNA"/>
</dbReference>
<dbReference type="Proteomes" id="UP000008068">
    <property type="component" value="Unassembled WGS sequence"/>
</dbReference>